<evidence type="ECO:0000313" key="2">
    <source>
        <dbReference type="EMBL" id="PVD20410.1"/>
    </source>
</evidence>
<comment type="caution">
    <text evidence="2">The sequence shown here is derived from an EMBL/GenBank/DDBJ whole genome shotgun (WGS) entry which is preliminary data.</text>
</comment>
<dbReference type="InterPro" id="IPR003848">
    <property type="entry name" value="DUF218"/>
</dbReference>
<dbReference type="CDD" id="cd06259">
    <property type="entry name" value="YdcF-like"/>
    <property type="match status" value="1"/>
</dbReference>
<protein>
    <recommendedName>
        <fullName evidence="1">DUF218 domain-containing protein</fullName>
    </recommendedName>
</protein>
<keyword evidence="3" id="KW-1185">Reference proteome</keyword>
<evidence type="ECO:0000259" key="1">
    <source>
        <dbReference type="Pfam" id="PF02698"/>
    </source>
</evidence>
<dbReference type="AlphaFoldDB" id="A0A2T7NGW1"/>
<dbReference type="OrthoDB" id="17725at2759"/>
<proteinExistence type="predicted"/>
<dbReference type="Gene3D" id="3.40.50.620">
    <property type="entry name" value="HUPs"/>
    <property type="match status" value="1"/>
</dbReference>
<feature type="domain" description="DUF218" evidence="1">
    <location>
        <begin position="67"/>
        <end position="220"/>
    </location>
</feature>
<accession>A0A2T7NGW1</accession>
<dbReference type="InterPro" id="IPR014729">
    <property type="entry name" value="Rossmann-like_a/b/a_fold"/>
</dbReference>
<name>A0A2T7NGW1_POMCA</name>
<dbReference type="EMBL" id="PZQS01000012">
    <property type="protein sequence ID" value="PVD20410.1"/>
    <property type="molecule type" value="Genomic_DNA"/>
</dbReference>
<dbReference type="GO" id="GO:0005886">
    <property type="term" value="C:plasma membrane"/>
    <property type="evidence" value="ECO:0007669"/>
    <property type="project" value="TreeGrafter"/>
</dbReference>
<dbReference type="PANTHER" id="PTHR30336">
    <property type="entry name" value="INNER MEMBRANE PROTEIN, PROBABLE PERMEASE"/>
    <property type="match status" value="1"/>
</dbReference>
<dbReference type="InterPro" id="IPR051599">
    <property type="entry name" value="Cell_Envelope_Assoc"/>
</dbReference>
<dbReference type="STRING" id="400727.A0A2T7NGW1"/>
<gene>
    <name evidence="2" type="ORF">C0Q70_18564</name>
</gene>
<dbReference type="Proteomes" id="UP000245119">
    <property type="component" value="Linkage Group LG12"/>
</dbReference>
<sequence>MGRLVCCGTGQAVRPPLNPVSRSFMQGLFDMSSRRRFICGRETKMFEKNTQILWDYLRIDDPLQKSDLIFVLGNQDLRTADHAADLYLSGFAPLVVVSGKHGHGTAGKWELPEAVVFSNRLLEKNVPASAIIIEPEATNTGENIIFTQKLLRNLPSPLDPHSIILVQTPFMGRRTYATFMKQWERAELVDVRVTSPPISLADYACDHSAFRSQAKLVEEMLRNMQRMLEYPLLGFQIKQEIPRKVMEAYQSLQLHFDHI</sequence>
<dbReference type="PANTHER" id="PTHR30336:SF20">
    <property type="entry name" value="DUF218 DOMAIN-CONTAINING PROTEIN"/>
    <property type="match status" value="1"/>
</dbReference>
<reference evidence="2 3" key="1">
    <citation type="submission" date="2018-04" db="EMBL/GenBank/DDBJ databases">
        <title>The genome of golden apple snail Pomacea canaliculata provides insight into stress tolerance and invasive adaptation.</title>
        <authorList>
            <person name="Liu C."/>
            <person name="Liu B."/>
            <person name="Ren Y."/>
            <person name="Zhang Y."/>
            <person name="Wang H."/>
            <person name="Li S."/>
            <person name="Jiang F."/>
            <person name="Yin L."/>
            <person name="Zhang G."/>
            <person name="Qian W."/>
            <person name="Fan W."/>
        </authorList>
    </citation>
    <scope>NUCLEOTIDE SEQUENCE [LARGE SCALE GENOMIC DNA]</scope>
    <source>
        <strain evidence="2">SZHN2017</strain>
        <tissue evidence="2">Muscle</tissue>
    </source>
</reference>
<organism evidence="2 3">
    <name type="scientific">Pomacea canaliculata</name>
    <name type="common">Golden apple snail</name>
    <dbReference type="NCBI Taxonomy" id="400727"/>
    <lineage>
        <taxon>Eukaryota</taxon>
        <taxon>Metazoa</taxon>
        <taxon>Spiralia</taxon>
        <taxon>Lophotrochozoa</taxon>
        <taxon>Mollusca</taxon>
        <taxon>Gastropoda</taxon>
        <taxon>Caenogastropoda</taxon>
        <taxon>Architaenioglossa</taxon>
        <taxon>Ampullarioidea</taxon>
        <taxon>Ampullariidae</taxon>
        <taxon>Pomacea</taxon>
    </lineage>
</organism>
<evidence type="ECO:0000313" key="3">
    <source>
        <dbReference type="Proteomes" id="UP000245119"/>
    </source>
</evidence>
<dbReference type="Pfam" id="PF02698">
    <property type="entry name" value="DUF218"/>
    <property type="match status" value="1"/>
</dbReference>